<organism evidence="1 2">
    <name type="scientific">Peronospora effusa</name>
    <dbReference type="NCBI Taxonomy" id="542832"/>
    <lineage>
        <taxon>Eukaryota</taxon>
        <taxon>Sar</taxon>
        <taxon>Stramenopiles</taxon>
        <taxon>Oomycota</taxon>
        <taxon>Peronosporomycetes</taxon>
        <taxon>Peronosporales</taxon>
        <taxon>Peronosporaceae</taxon>
        <taxon>Peronospora</taxon>
    </lineage>
</organism>
<name>A0A3M6VTZ3_9STRA</name>
<sequence length="80" mass="9176">MFLKRPNETQEMVQKMLHKATEESDYLDLLHAVMLAEKSDRSDDTCALEPSVTIEMLAIWKTEAHELGKVELMKQLNVAT</sequence>
<accession>A0A3M6VTZ3</accession>
<protein>
    <submittedName>
        <fullName evidence="1">Uncharacterized protein</fullName>
    </submittedName>
</protein>
<dbReference type="AlphaFoldDB" id="A0A3M6VTZ3"/>
<evidence type="ECO:0000313" key="2">
    <source>
        <dbReference type="Proteomes" id="UP000282087"/>
    </source>
</evidence>
<evidence type="ECO:0000313" key="1">
    <source>
        <dbReference type="EMBL" id="RMX69772.1"/>
    </source>
</evidence>
<comment type="caution">
    <text evidence="1">The sequence shown here is derived from an EMBL/GenBank/DDBJ whole genome shotgun (WGS) entry which is preliminary data.</text>
</comment>
<reference evidence="1 2" key="1">
    <citation type="submission" date="2018-06" db="EMBL/GenBank/DDBJ databases">
        <title>Comparative genomics of downy mildews reveals potential adaptations to biotrophy.</title>
        <authorList>
            <person name="Fletcher K."/>
            <person name="Klosterman S.J."/>
            <person name="Derevnina L."/>
            <person name="Martin F."/>
            <person name="Koike S."/>
            <person name="Reyes Chin-Wo S."/>
            <person name="Mou B."/>
            <person name="Michelmore R."/>
        </authorList>
    </citation>
    <scope>NUCLEOTIDE SEQUENCE [LARGE SCALE GENOMIC DNA]</scope>
    <source>
        <strain evidence="1 2">R14</strain>
    </source>
</reference>
<keyword evidence="2" id="KW-1185">Reference proteome</keyword>
<dbReference type="STRING" id="542832.A0A3M6VTZ3"/>
<gene>
    <name evidence="1" type="ORF">DD238_001830</name>
</gene>
<dbReference type="Proteomes" id="UP000282087">
    <property type="component" value="Unassembled WGS sequence"/>
</dbReference>
<dbReference type="EMBL" id="QLLG01000014">
    <property type="protein sequence ID" value="RMX69772.1"/>
    <property type="molecule type" value="Genomic_DNA"/>
</dbReference>
<proteinExistence type="predicted"/>